<organism evidence="1 2">
    <name type="scientific">Labilithrix luteola</name>
    <dbReference type="NCBI Taxonomy" id="1391654"/>
    <lineage>
        <taxon>Bacteria</taxon>
        <taxon>Pseudomonadati</taxon>
        <taxon>Myxococcota</taxon>
        <taxon>Polyangia</taxon>
        <taxon>Polyangiales</taxon>
        <taxon>Labilitrichaceae</taxon>
        <taxon>Labilithrix</taxon>
    </lineage>
</organism>
<protein>
    <recommendedName>
        <fullName evidence="3">Roadblock/LAMTOR2 domain-containing protein</fullName>
    </recommendedName>
</protein>
<dbReference type="KEGG" id="llu:AKJ09_07484"/>
<reference evidence="1 2" key="1">
    <citation type="submission" date="2015-08" db="EMBL/GenBank/DDBJ databases">
        <authorList>
            <person name="Babu N.S."/>
            <person name="Beckwith C.J."/>
            <person name="Beseler K.G."/>
            <person name="Brison A."/>
            <person name="Carone J.V."/>
            <person name="Caskin T.P."/>
            <person name="Diamond M."/>
            <person name="Durham M.E."/>
            <person name="Foxe J.M."/>
            <person name="Go M."/>
            <person name="Henderson B.A."/>
            <person name="Jones I.B."/>
            <person name="McGettigan J.A."/>
            <person name="Micheletti S.J."/>
            <person name="Nasrallah M.E."/>
            <person name="Ortiz D."/>
            <person name="Piller C.R."/>
            <person name="Privatt S.R."/>
            <person name="Schneider S.L."/>
            <person name="Sharp S."/>
            <person name="Smith T.C."/>
            <person name="Stanton J.D."/>
            <person name="Ullery H.E."/>
            <person name="Wilson R.J."/>
            <person name="Serrano M.G."/>
            <person name="Buck G."/>
            <person name="Lee V."/>
            <person name="Wang Y."/>
            <person name="Carvalho R."/>
            <person name="Voegtly L."/>
            <person name="Shi R."/>
            <person name="Duckworth R."/>
            <person name="Johnson A."/>
            <person name="Loviza R."/>
            <person name="Walstead R."/>
            <person name="Shah Z."/>
            <person name="Kiflezghi M."/>
            <person name="Wade K."/>
            <person name="Ball S.L."/>
            <person name="Bradley K.W."/>
            <person name="Asai D.J."/>
            <person name="Bowman C.A."/>
            <person name="Russell D.A."/>
            <person name="Pope W.H."/>
            <person name="Jacobs-Sera D."/>
            <person name="Hendrix R.W."/>
            <person name="Hatfull G.F."/>
        </authorList>
    </citation>
    <scope>NUCLEOTIDE SEQUENCE [LARGE SCALE GENOMIC DNA]</scope>
    <source>
        <strain evidence="1 2">DSM 27648</strain>
    </source>
</reference>
<evidence type="ECO:0000313" key="2">
    <source>
        <dbReference type="Proteomes" id="UP000064967"/>
    </source>
</evidence>
<dbReference type="RefSeq" id="WP_146652039.1">
    <property type="nucleotide sequence ID" value="NZ_CP012333.1"/>
</dbReference>
<evidence type="ECO:0000313" key="1">
    <source>
        <dbReference type="EMBL" id="AKV00821.1"/>
    </source>
</evidence>
<dbReference type="Proteomes" id="UP000064967">
    <property type="component" value="Chromosome"/>
</dbReference>
<proteinExistence type="predicted"/>
<keyword evidence="2" id="KW-1185">Reference proteome</keyword>
<dbReference type="EMBL" id="CP012333">
    <property type="protein sequence ID" value="AKV00821.1"/>
    <property type="molecule type" value="Genomic_DNA"/>
</dbReference>
<gene>
    <name evidence="1" type="ORF">AKJ09_07484</name>
</gene>
<accession>A0A0K1Q4R7</accession>
<name>A0A0K1Q4R7_9BACT</name>
<dbReference type="AlphaFoldDB" id="A0A0K1Q4R7"/>
<evidence type="ECO:0008006" key="3">
    <source>
        <dbReference type="Google" id="ProtNLM"/>
    </source>
</evidence>
<sequence>MIAAIIALAVMAAALFFTSGWFVAARSERRARATAEDALTACNQRNTTLEAELAAAREFQSVLSPVLVREKLTSDLANVKATGGLRALPRLIDEIADAGAFSAVTLSDDAGLPVAASTNVDLAPDGVDRLVGTASLVLMLADRANLNGEPKPLGLVLHDESNRTVAYRIFGVEGARFVLTAATRGRLLSPDALDPLVGKLETVLAHRSIDVTPLSSSSSA</sequence>
<dbReference type="STRING" id="1391654.AKJ09_07484"/>